<keyword evidence="3" id="KW-1003">Cell membrane</keyword>
<feature type="transmembrane region" description="Helical" evidence="12">
    <location>
        <begin position="46"/>
        <end position="67"/>
    </location>
</feature>
<dbReference type="Gene3D" id="1.10.3720.10">
    <property type="entry name" value="MetI-like"/>
    <property type="match status" value="1"/>
</dbReference>
<evidence type="ECO:0000256" key="7">
    <source>
        <dbReference type="ARBA" id="ARBA00022927"/>
    </source>
</evidence>
<evidence type="ECO:0000256" key="10">
    <source>
        <dbReference type="ARBA" id="ARBA00024202"/>
    </source>
</evidence>
<dbReference type="eggNOG" id="COG1173">
    <property type="taxonomic scope" value="Bacteria"/>
</dbReference>
<dbReference type="CDD" id="cd06261">
    <property type="entry name" value="TM_PBP2"/>
    <property type="match status" value="1"/>
</dbReference>
<evidence type="ECO:0000256" key="3">
    <source>
        <dbReference type="ARBA" id="ARBA00022475"/>
    </source>
</evidence>
<dbReference type="GO" id="GO:0005886">
    <property type="term" value="C:plasma membrane"/>
    <property type="evidence" value="ECO:0007669"/>
    <property type="project" value="UniProtKB-SubCell"/>
</dbReference>
<comment type="subcellular location">
    <subcellularLocation>
        <location evidence="1">Cell inner membrane</location>
        <topology evidence="1">Multi-pass membrane protein</topology>
    </subcellularLocation>
    <subcellularLocation>
        <location evidence="12">Cell membrane</location>
        <topology evidence="12">Multi-pass membrane protein</topology>
    </subcellularLocation>
</comment>
<keyword evidence="5 12" id="KW-0812">Transmembrane</keyword>
<keyword evidence="6" id="KW-0571">Peptide transport</keyword>
<dbReference type="InterPro" id="IPR035906">
    <property type="entry name" value="MetI-like_sf"/>
</dbReference>
<gene>
    <name evidence="15" type="ordered locus">Psta_0216</name>
</gene>
<keyword evidence="8 12" id="KW-1133">Transmembrane helix</keyword>
<evidence type="ECO:0000313" key="15">
    <source>
        <dbReference type="EMBL" id="ADB14912.1"/>
    </source>
</evidence>
<dbReference type="GO" id="GO:0015031">
    <property type="term" value="P:protein transport"/>
    <property type="evidence" value="ECO:0007669"/>
    <property type="project" value="UniProtKB-KW"/>
</dbReference>
<feature type="transmembrane region" description="Helical" evidence="12">
    <location>
        <begin position="369"/>
        <end position="390"/>
    </location>
</feature>
<accession>D2R1C7</accession>
<evidence type="ECO:0000256" key="4">
    <source>
        <dbReference type="ARBA" id="ARBA00022519"/>
    </source>
</evidence>
<dbReference type="PANTHER" id="PTHR43386:SF2">
    <property type="entry name" value="OLIGOPEPTIDE TRANSPORT SYSTEM PERMEASE PROTEIN OPPC"/>
    <property type="match status" value="1"/>
</dbReference>
<dbReference type="InterPro" id="IPR025966">
    <property type="entry name" value="OppC_N"/>
</dbReference>
<feature type="transmembrane region" description="Helical" evidence="12">
    <location>
        <begin position="264"/>
        <end position="281"/>
    </location>
</feature>
<feature type="transmembrane region" description="Helical" evidence="12">
    <location>
        <begin position="312"/>
        <end position="331"/>
    </location>
</feature>
<protein>
    <recommendedName>
        <fullName evidence="11">Oligopeptide transport system permease protein OppC</fullName>
    </recommendedName>
</protein>
<feature type="domain" description="ABC transmembrane type-1" evidence="14">
    <location>
        <begin position="186"/>
        <end position="391"/>
    </location>
</feature>
<keyword evidence="2 12" id="KW-0813">Transport</keyword>
<feature type="transmembrane region" description="Helical" evidence="12">
    <location>
        <begin position="188"/>
        <end position="209"/>
    </location>
</feature>
<comment type="similarity">
    <text evidence="10">Belongs to the binding-protein-dependent transport system permease family. OppBC subfamily.</text>
</comment>
<feature type="coiled-coil region" evidence="13">
    <location>
        <begin position="100"/>
        <end position="135"/>
    </location>
</feature>
<dbReference type="STRING" id="530564.Psta_0216"/>
<dbReference type="HOGENOM" id="CLU_028518_1_0_0"/>
<evidence type="ECO:0000256" key="13">
    <source>
        <dbReference type="SAM" id="Coils"/>
    </source>
</evidence>
<dbReference type="Proteomes" id="UP000001887">
    <property type="component" value="Chromosome"/>
</dbReference>
<evidence type="ECO:0000259" key="14">
    <source>
        <dbReference type="PROSITE" id="PS50928"/>
    </source>
</evidence>
<sequence>MNATTTNSAKSTATADRYAKLLEEAASIRGVSLWLDAWRRLQRNRAALVSIVTLAVILVLAIFTPLLPLQPPIYQRADAEHAFAPPSLKATPLPFTSADLAAAEEKIQATQQKLASAKSDERAQLEKDLNLALRNHPILREWNQPGPVTYWMIRTRLSLFGSWSVPSILGRDELGRDLLCRIFWGSRVSLMVGFVAAAVSLVIGVLYGAISGFAGGIIDTIMMRIVDVLYSIPFIFVVIFAITILSEETLAAALESLGIDQISVFYILIGAIYWLTMARVVRGQVLSLKNEQFIDAARVSGASSARIVIRHLVPNVLGIVIIYLTLTIPSVMLFEAFLSFLGLGVQAPDVSWGLLVFDGVKVITPLQKLWWLVVFPGLALAITLFALNFLGDGLRDALDPRLKNR</sequence>
<name>D2R1C7_PIRSD</name>
<dbReference type="Pfam" id="PF12911">
    <property type="entry name" value="OppC_N"/>
    <property type="match status" value="1"/>
</dbReference>
<evidence type="ECO:0000256" key="6">
    <source>
        <dbReference type="ARBA" id="ARBA00022856"/>
    </source>
</evidence>
<reference evidence="15 16" key="1">
    <citation type="journal article" date="2009" name="Stand. Genomic Sci.">
        <title>Complete genome sequence of Pirellula staleyi type strain (ATCC 27377).</title>
        <authorList>
            <person name="Clum A."/>
            <person name="Tindall B.J."/>
            <person name="Sikorski J."/>
            <person name="Ivanova N."/>
            <person name="Mavrommatis K."/>
            <person name="Lucas S."/>
            <person name="Glavina del Rio T."/>
            <person name="Nolan M."/>
            <person name="Chen F."/>
            <person name="Tice H."/>
            <person name="Pitluck S."/>
            <person name="Cheng J.F."/>
            <person name="Chertkov O."/>
            <person name="Brettin T."/>
            <person name="Han C."/>
            <person name="Detter J.C."/>
            <person name="Kuske C."/>
            <person name="Bruce D."/>
            <person name="Goodwin L."/>
            <person name="Ovchinikova G."/>
            <person name="Pati A."/>
            <person name="Mikhailova N."/>
            <person name="Chen A."/>
            <person name="Palaniappan K."/>
            <person name="Land M."/>
            <person name="Hauser L."/>
            <person name="Chang Y.J."/>
            <person name="Jeffries C.D."/>
            <person name="Chain P."/>
            <person name="Rohde M."/>
            <person name="Goker M."/>
            <person name="Bristow J."/>
            <person name="Eisen J.A."/>
            <person name="Markowitz V."/>
            <person name="Hugenholtz P."/>
            <person name="Kyrpides N.C."/>
            <person name="Klenk H.P."/>
            <person name="Lapidus A."/>
        </authorList>
    </citation>
    <scope>NUCLEOTIDE SEQUENCE [LARGE SCALE GENOMIC DNA]</scope>
    <source>
        <strain evidence="16">ATCC 27377 / DSM 6068 / ICPB 4128</strain>
    </source>
</reference>
<dbReference type="AlphaFoldDB" id="D2R1C7"/>
<keyword evidence="4" id="KW-0997">Cell inner membrane</keyword>
<evidence type="ECO:0000256" key="8">
    <source>
        <dbReference type="ARBA" id="ARBA00022989"/>
    </source>
</evidence>
<evidence type="ECO:0000313" key="16">
    <source>
        <dbReference type="Proteomes" id="UP000001887"/>
    </source>
</evidence>
<dbReference type="OrthoDB" id="9797852at2"/>
<evidence type="ECO:0000256" key="2">
    <source>
        <dbReference type="ARBA" id="ARBA00022448"/>
    </source>
</evidence>
<organism evidence="15 16">
    <name type="scientific">Pirellula staleyi (strain ATCC 27377 / DSM 6068 / ICPB 4128)</name>
    <name type="common">Pirella staleyi</name>
    <dbReference type="NCBI Taxonomy" id="530564"/>
    <lineage>
        <taxon>Bacteria</taxon>
        <taxon>Pseudomonadati</taxon>
        <taxon>Planctomycetota</taxon>
        <taxon>Planctomycetia</taxon>
        <taxon>Pirellulales</taxon>
        <taxon>Pirellulaceae</taxon>
        <taxon>Pirellula</taxon>
    </lineage>
</organism>
<evidence type="ECO:0000256" key="1">
    <source>
        <dbReference type="ARBA" id="ARBA00004429"/>
    </source>
</evidence>
<evidence type="ECO:0000256" key="9">
    <source>
        <dbReference type="ARBA" id="ARBA00023136"/>
    </source>
</evidence>
<proteinExistence type="inferred from homology"/>
<keyword evidence="16" id="KW-1185">Reference proteome</keyword>
<feature type="transmembrane region" description="Helical" evidence="12">
    <location>
        <begin position="221"/>
        <end position="244"/>
    </location>
</feature>
<dbReference type="PANTHER" id="PTHR43386">
    <property type="entry name" value="OLIGOPEPTIDE TRANSPORT SYSTEM PERMEASE PROTEIN APPC"/>
    <property type="match status" value="1"/>
</dbReference>
<evidence type="ECO:0000256" key="11">
    <source>
        <dbReference type="ARBA" id="ARBA00072251"/>
    </source>
</evidence>
<dbReference type="InterPro" id="IPR050366">
    <property type="entry name" value="BP-dependent_transpt_permease"/>
</dbReference>
<dbReference type="GO" id="GO:0015833">
    <property type="term" value="P:peptide transport"/>
    <property type="evidence" value="ECO:0007669"/>
    <property type="project" value="UniProtKB-KW"/>
</dbReference>
<dbReference type="EMBL" id="CP001848">
    <property type="protein sequence ID" value="ADB14912.1"/>
    <property type="molecule type" value="Genomic_DNA"/>
</dbReference>
<evidence type="ECO:0000256" key="5">
    <source>
        <dbReference type="ARBA" id="ARBA00022692"/>
    </source>
</evidence>
<evidence type="ECO:0000256" key="12">
    <source>
        <dbReference type="RuleBase" id="RU363032"/>
    </source>
</evidence>
<dbReference type="SUPFAM" id="SSF161098">
    <property type="entry name" value="MetI-like"/>
    <property type="match status" value="1"/>
</dbReference>
<keyword evidence="7" id="KW-0653">Protein transport</keyword>
<dbReference type="PROSITE" id="PS50928">
    <property type="entry name" value="ABC_TM1"/>
    <property type="match status" value="1"/>
</dbReference>
<keyword evidence="9 12" id="KW-0472">Membrane</keyword>
<dbReference type="GO" id="GO:0055085">
    <property type="term" value="P:transmembrane transport"/>
    <property type="evidence" value="ECO:0007669"/>
    <property type="project" value="InterPro"/>
</dbReference>
<dbReference type="Pfam" id="PF00528">
    <property type="entry name" value="BPD_transp_1"/>
    <property type="match status" value="1"/>
</dbReference>
<dbReference type="InterPro" id="IPR000515">
    <property type="entry name" value="MetI-like"/>
</dbReference>
<keyword evidence="13" id="KW-0175">Coiled coil</keyword>
<dbReference type="KEGG" id="psl:Psta_0216"/>